<dbReference type="PANTHER" id="PTHR36582">
    <property type="entry name" value="ANTITOXIN PARD"/>
    <property type="match status" value="1"/>
</dbReference>
<dbReference type="Gene3D" id="6.10.10.120">
    <property type="entry name" value="Antitoxin ParD1-like"/>
    <property type="match status" value="1"/>
</dbReference>
<evidence type="ECO:0000256" key="2">
    <source>
        <dbReference type="ARBA" id="ARBA00017940"/>
    </source>
</evidence>
<keyword evidence="3" id="KW-1277">Toxin-antitoxin system</keyword>
<dbReference type="CDD" id="cd22231">
    <property type="entry name" value="RHH_NikR_HicB-like"/>
    <property type="match status" value="1"/>
</dbReference>
<evidence type="ECO:0000256" key="5">
    <source>
        <dbReference type="SAM" id="Coils"/>
    </source>
</evidence>
<protein>
    <recommendedName>
        <fullName evidence="2">Antitoxin ParD</fullName>
    </recommendedName>
</protein>
<dbReference type="EMBL" id="CP103300">
    <property type="protein sequence ID" value="UYM16803.1"/>
    <property type="molecule type" value="Genomic_DNA"/>
</dbReference>
<dbReference type="PANTHER" id="PTHR36582:SF2">
    <property type="entry name" value="ANTITOXIN PARD"/>
    <property type="match status" value="1"/>
</dbReference>
<reference evidence="6" key="1">
    <citation type="submission" date="2022-10" db="EMBL/GenBank/DDBJ databases">
        <title>Completed Genome Sequence of two octocoral isolated bacterium, Endozoicomonas euniceicola EF212T and Endozoicomonas gorgoniicola PS125T.</title>
        <authorList>
            <person name="Chiou Y.-J."/>
            <person name="Chen Y.-H."/>
        </authorList>
    </citation>
    <scope>NUCLEOTIDE SEQUENCE</scope>
    <source>
        <strain evidence="6">EF212</strain>
    </source>
</reference>
<dbReference type="SUPFAM" id="SSF47598">
    <property type="entry name" value="Ribbon-helix-helix"/>
    <property type="match status" value="1"/>
</dbReference>
<dbReference type="NCBIfam" id="TIGR02606">
    <property type="entry name" value="antidote_CC2985"/>
    <property type="match status" value="1"/>
</dbReference>
<accession>A0ABY6GVK8</accession>
<name>A0ABY6GVK8_9GAMM</name>
<evidence type="ECO:0000313" key="6">
    <source>
        <dbReference type="EMBL" id="UYM16803.1"/>
    </source>
</evidence>
<keyword evidence="5" id="KW-0175">Coiled coil</keyword>
<dbReference type="InterPro" id="IPR010985">
    <property type="entry name" value="Ribbon_hlx_hlx"/>
</dbReference>
<sequence>MSRTTSVTLGQHFDELIAELIRQGRFQTVSEAVRAGLALLERDYEEHQAKLQALRHKVEEGRNSPIVENFDMDHLLDQLHGKRNVG</sequence>
<organism evidence="6 7">
    <name type="scientific">Endozoicomonas euniceicola</name>
    <dbReference type="NCBI Taxonomy" id="1234143"/>
    <lineage>
        <taxon>Bacteria</taxon>
        <taxon>Pseudomonadati</taxon>
        <taxon>Pseudomonadota</taxon>
        <taxon>Gammaproteobacteria</taxon>
        <taxon>Oceanospirillales</taxon>
        <taxon>Endozoicomonadaceae</taxon>
        <taxon>Endozoicomonas</taxon>
    </lineage>
</organism>
<dbReference type="RefSeq" id="WP_262599158.1">
    <property type="nucleotide sequence ID" value="NZ_CP103300.1"/>
</dbReference>
<dbReference type="Pfam" id="PF03693">
    <property type="entry name" value="ParD_antitoxin"/>
    <property type="match status" value="1"/>
</dbReference>
<feature type="coiled-coil region" evidence="5">
    <location>
        <begin position="37"/>
        <end position="64"/>
    </location>
</feature>
<dbReference type="InterPro" id="IPR022789">
    <property type="entry name" value="ParD"/>
</dbReference>
<proteinExistence type="inferred from homology"/>
<dbReference type="InterPro" id="IPR038296">
    <property type="entry name" value="ParD_sf"/>
</dbReference>
<evidence type="ECO:0000256" key="1">
    <source>
        <dbReference type="ARBA" id="ARBA00008580"/>
    </source>
</evidence>
<keyword evidence="7" id="KW-1185">Reference proteome</keyword>
<comment type="similarity">
    <text evidence="1">Belongs to the ParD antitoxin family.</text>
</comment>
<evidence type="ECO:0000256" key="3">
    <source>
        <dbReference type="ARBA" id="ARBA00022649"/>
    </source>
</evidence>
<gene>
    <name evidence="6" type="ORF">NX720_02435</name>
</gene>
<evidence type="ECO:0000313" key="7">
    <source>
        <dbReference type="Proteomes" id="UP001163255"/>
    </source>
</evidence>
<dbReference type="Proteomes" id="UP001163255">
    <property type="component" value="Chromosome"/>
</dbReference>
<comment type="function">
    <text evidence="4">Antitoxin component of a type II toxin-antitoxin (TA) system. Neutralizes the effect of toxin ParE.</text>
</comment>
<evidence type="ECO:0000256" key="4">
    <source>
        <dbReference type="ARBA" id="ARBA00037106"/>
    </source>
</evidence>